<reference evidence="1" key="1">
    <citation type="journal article" date="2014" name="Front. Microbiol.">
        <title>High frequency of phylogenetically diverse reductive dehalogenase-homologous genes in deep subseafloor sedimentary metagenomes.</title>
        <authorList>
            <person name="Kawai M."/>
            <person name="Futagami T."/>
            <person name="Toyoda A."/>
            <person name="Takaki Y."/>
            <person name="Nishi S."/>
            <person name="Hori S."/>
            <person name="Arai W."/>
            <person name="Tsubouchi T."/>
            <person name="Morono Y."/>
            <person name="Uchiyama I."/>
            <person name="Ito T."/>
            <person name="Fujiyama A."/>
            <person name="Inagaki F."/>
            <person name="Takami H."/>
        </authorList>
    </citation>
    <scope>NUCLEOTIDE SEQUENCE</scope>
    <source>
        <strain evidence="1">Expedition CK06-06</strain>
    </source>
</reference>
<sequence>TMAGLDGTGKKWIGQQFNIVPIYRKVATLAVKLIKVGTPTGIITLAVVDWSSGLPIISKVWGDAADLPTAYPATEWQEVEFDTPTLIDVISRMGVSFSGGGCG</sequence>
<gene>
    <name evidence="1" type="ORF">S12H4_40420</name>
</gene>
<organism evidence="1">
    <name type="scientific">marine sediment metagenome</name>
    <dbReference type="NCBI Taxonomy" id="412755"/>
    <lineage>
        <taxon>unclassified sequences</taxon>
        <taxon>metagenomes</taxon>
        <taxon>ecological metagenomes</taxon>
    </lineage>
</organism>
<protein>
    <submittedName>
        <fullName evidence="1">Uncharacterized protein</fullName>
    </submittedName>
</protein>
<evidence type="ECO:0000313" key="1">
    <source>
        <dbReference type="EMBL" id="GAI92924.1"/>
    </source>
</evidence>
<accession>X1UKP2</accession>
<feature type="non-terminal residue" evidence="1">
    <location>
        <position position="1"/>
    </location>
</feature>
<dbReference type="EMBL" id="BARW01024526">
    <property type="protein sequence ID" value="GAI92924.1"/>
    <property type="molecule type" value="Genomic_DNA"/>
</dbReference>
<comment type="caution">
    <text evidence="1">The sequence shown here is derived from an EMBL/GenBank/DDBJ whole genome shotgun (WGS) entry which is preliminary data.</text>
</comment>
<proteinExistence type="predicted"/>
<name>X1UKP2_9ZZZZ</name>
<dbReference type="AlphaFoldDB" id="X1UKP2"/>